<reference evidence="2" key="1">
    <citation type="journal article" date="2013" name="Genetics">
        <title>The draft genome and transcriptome of Panagrellus redivivus are shaped by the harsh demands of a free-living lifestyle.</title>
        <authorList>
            <person name="Srinivasan J."/>
            <person name="Dillman A.R."/>
            <person name="Macchietto M.G."/>
            <person name="Heikkinen L."/>
            <person name="Lakso M."/>
            <person name="Fracchia K.M."/>
            <person name="Antoshechkin I."/>
            <person name="Mortazavi A."/>
            <person name="Wong G."/>
            <person name="Sternberg P.W."/>
        </authorList>
    </citation>
    <scope>NUCLEOTIDE SEQUENCE [LARGE SCALE GENOMIC DNA]</scope>
    <source>
        <strain evidence="2">MT8872</strain>
    </source>
</reference>
<dbReference type="AlphaFoldDB" id="A0A7E4VRM5"/>
<accession>A0A7E4VRM5</accession>
<keyword evidence="2" id="KW-1185">Reference proteome</keyword>
<organism evidence="2 3">
    <name type="scientific">Panagrellus redivivus</name>
    <name type="common">Microworm</name>
    <dbReference type="NCBI Taxonomy" id="6233"/>
    <lineage>
        <taxon>Eukaryota</taxon>
        <taxon>Metazoa</taxon>
        <taxon>Ecdysozoa</taxon>
        <taxon>Nematoda</taxon>
        <taxon>Chromadorea</taxon>
        <taxon>Rhabditida</taxon>
        <taxon>Tylenchina</taxon>
        <taxon>Panagrolaimomorpha</taxon>
        <taxon>Panagrolaimoidea</taxon>
        <taxon>Panagrolaimidae</taxon>
        <taxon>Panagrellus</taxon>
    </lineage>
</organism>
<feature type="region of interest" description="Disordered" evidence="1">
    <location>
        <begin position="62"/>
        <end position="86"/>
    </location>
</feature>
<reference evidence="3" key="2">
    <citation type="submission" date="2020-10" db="UniProtKB">
        <authorList>
            <consortium name="WormBaseParasite"/>
        </authorList>
    </citation>
    <scope>IDENTIFICATION</scope>
</reference>
<protein>
    <submittedName>
        <fullName evidence="3">FBA_2 domain-containing protein</fullName>
    </submittedName>
</protein>
<proteinExistence type="predicted"/>
<sequence length="371" mass="43112">MDYYDDDIAEGDEFYAGLDVDDEDYNYDSDDMFDDLDHFNLGVDALGQHLQMIQMLHHNLIEPSPRRVRRRRSPEKNTEKHPPADIKKFPSTVLRRAIQINGPQVVNTINRICDVRLNLKRFGYIHRLHFTPSNGTLPEPKQGFGKKKKSFFAHPEMEDSLIPVNMVVNVSIIAEHLPAGFITKLVERNWHFHVKNLLIDESTLGRDEFYDLLAYGRGINRFAITRSKLTNRVMISEVATFIRRATRIDLDVEGIVFDKNWIKSFHNHDGMLQFFRIRNAAFNFTLSDWNTFMKNVAPNADQIHIFLAKTEFPNAKTKTIITRITKFFADDWAHVSKDQFDDTDPNKRFAVSIIDKRNGARGLYFSLHGTH</sequence>
<evidence type="ECO:0000313" key="3">
    <source>
        <dbReference type="WBParaSite" id="Pan_g24057.t1"/>
    </source>
</evidence>
<dbReference type="Proteomes" id="UP000492821">
    <property type="component" value="Unassembled WGS sequence"/>
</dbReference>
<evidence type="ECO:0000256" key="1">
    <source>
        <dbReference type="SAM" id="MobiDB-lite"/>
    </source>
</evidence>
<name>A0A7E4VRM5_PANRE</name>
<dbReference type="WBParaSite" id="Pan_g24057.t1">
    <property type="protein sequence ID" value="Pan_g24057.t1"/>
    <property type="gene ID" value="Pan_g24057"/>
</dbReference>
<evidence type="ECO:0000313" key="2">
    <source>
        <dbReference type="Proteomes" id="UP000492821"/>
    </source>
</evidence>
<feature type="compositionally biased region" description="Basic and acidic residues" evidence="1">
    <location>
        <begin position="74"/>
        <end position="86"/>
    </location>
</feature>